<organism evidence="1 2">
    <name type="scientific">Vulgatibacter incomptus</name>
    <dbReference type="NCBI Taxonomy" id="1391653"/>
    <lineage>
        <taxon>Bacteria</taxon>
        <taxon>Pseudomonadati</taxon>
        <taxon>Myxococcota</taxon>
        <taxon>Myxococcia</taxon>
        <taxon>Myxococcales</taxon>
        <taxon>Cystobacterineae</taxon>
        <taxon>Vulgatibacteraceae</taxon>
        <taxon>Vulgatibacter</taxon>
    </lineage>
</organism>
<keyword evidence="2" id="KW-1185">Reference proteome</keyword>
<evidence type="ECO:0000313" key="1">
    <source>
        <dbReference type="EMBL" id="AKU92417.1"/>
    </source>
</evidence>
<dbReference type="Proteomes" id="UP000055590">
    <property type="component" value="Chromosome"/>
</dbReference>
<evidence type="ECO:0000313" key="2">
    <source>
        <dbReference type="Proteomes" id="UP000055590"/>
    </source>
</evidence>
<dbReference type="EMBL" id="CP012332">
    <property type="protein sequence ID" value="AKU92417.1"/>
    <property type="molecule type" value="Genomic_DNA"/>
</dbReference>
<evidence type="ECO:0008006" key="3">
    <source>
        <dbReference type="Google" id="ProtNLM"/>
    </source>
</evidence>
<gene>
    <name evidence="1" type="ORF">AKJ08_2804</name>
</gene>
<accession>A0A0K1PFY5</accession>
<name>A0A0K1PFY5_9BACT</name>
<proteinExistence type="predicted"/>
<dbReference type="AlphaFoldDB" id="A0A0K1PFY5"/>
<dbReference type="PROSITE" id="PS51257">
    <property type="entry name" value="PROKAR_LIPOPROTEIN"/>
    <property type="match status" value="1"/>
</dbReference>
<protein>
    <recommendedName>
        <fullName evidence="3">Lipoprotein</fullName>
    </recommendedName>
</protein>
<dbReference type="KEGG" id="vin:AKJ08_2804"/>
<dbReference type="PATRIC" id="fig|1391653.3.peg.2921"/>
<sequence>MTVPRVVVVAGLAIAFFLIGCRTSPAPEDPMRLAVAKARARAKATRSNHESFISSLCPYPKEGLLAGYECSSIARDRERCLEFSLDRERAALVDQSYGKEWRDLDGLYEDWFRARCGVDQALRWVDLATREWSDRTGQGLRENRCVQRMLEERLFFHASRVGRMDGFWRLVEVRQAAGGRALASLEQARAATEKPAVVKADLSGSVRPESWRELVYRLDVALARPPILAQRHCEMLRLEGDCETKLTLYFHSIGEDADGLVVCKF</sequence>
<reference evidence="1 2" key="1">
    <citation type="submission" date="2015-08" db="EMBL/GenBank/DDBJ databases">
        <authorList>
            <person name="Babu N.S."/>
            <person name="Beckwith C.J."/>
            <person name="Beseler K.G."/>
            <person name="Brison A."/>
            <person name="Carone J.V."/>
            <person name="Caskin T.P."/>
            <person name="Diamond M."/>
            <person name="Durham M.E."/>
            <person name="Foxe J.M."/>
            <person name="Go M."/>
            <person name="Henderson B.A."/>
            <person name="Jones I.B."/>
            <person name="McGettigan J.A."/>
            <person name="Micheletti S.J."/>
            <person name="Nasrallah M.E."/>
            <person name="Ortiz D."/>
            <person name="Piller C.R."/>
            <person name="Privatt S.R."/>
            <person name="Schneider S.L."/>
            <person name="Sharp S."/>
            <person name="Smith T.C."/>
            <person name="Stanton J.D."/>
            <person name="Ullery H.E."/>
            <person name="Wilson R.J."/>
            <person name="Serrano M.G."/>
            <person name="Buck G."/>
            <person name="Lee V."/>
            <person name="Wang Y."/>
            <person name="Carvalho R."/>
            <person name="Voegtly L."/>
            <person name="Shi R."/>
            <person name="Duckworth R."/>
            <person name="Johnson A."/>
            <person name="Loviza R."/>
            <person name="Walstead R."/>
            <person name="Shah Z."/>
            <person name="Kiflezghi M."/>
            <person name="Wade K."/>
            <person name="Ball S.L."/>
            <person name="Bradley K.W."/>
            <person name="Asai D.J."/>
            <person name="Bowman C.A."/>
            <person name="Russell D.A."/>
            <person name="Pope W.H."/>
            <person name="Jacobs-Sera D."/>
            <person name="Hendrix R.W."/>
            <person name="Hatfull G.F."/>
        </authorList>
    </citation>
    <scope>NUCLEOTIDE SEQUENCE [LARGE SCALE GENOMIC DNA]</scope>
    <source>
        <strain evidence="1 2">DSM 27710</strain>
    </source>
</reference>